<dbReference type="PANTHER" id="PTHR31165:SF121">
    <property type="entry name" value="PROTEIN G1-LIKE2"/>
    <property type="match status" value="1"/>
</dbReference>
<evidence type="ECO:0000259" key="9">
    <source>
        <dbReference type="PROSITE" id="PS51697"/>
    </source>
</evidence>
<comment type="similarity">
    <text evidence="2">Belongs to the plant homeotic and developmental regulators ALOG protein family.</text>
</comment>
<dbReference type="AlphaFoldDB" id="Q5Z5W9"/>
<feature type="region of interest" description="Disordered" evidence="8">
    <location>
        <begin position="44"/>
        <end position="151"/>
    </location>
</feature>
<evidence type="ECO:0000256" key="7">
    <source>
        <dbReference type="ARBA" id="ARBA00023242"/>
    </source>
</evidence>
<dbReference type="GO" id="GO:0005634">
    <property type="term" value="C:nucleus"/>
    <property type="evidence" value="ECO:0007669"/>
    <property type="project" value="UniProtKB-SubCell"/>
</dbReference>
<evidence type="ECO:0000256" key="6">
    <source>
        <dbReference type="ARBA" id="ARBA00023163"/>
    </source>
</evidence>
<keyword evidence="6" id="KW-0804">Transcription</keyword>
<dbReference type="GO" id="GO:0003677">
    <property type="term" value="F:DNA binding"/>
    <property type="evidence" value="ECO:0007669"/>
    <property type="project" value="UniProtKB-KW"/>
</dbReference>
<dbReference type="InterPro" id="IPR040222">
    <property type="entry name" value="ALOG"/>
</dbReference>
<dbReference type="PROSITE" id="PS51697">
    <property type="entry name" value="ALOG"/>
    <property type="match status" value="1"/>
</dbReference>
<dbReference type="InterPro" id="IPR006936">
    <property type="entry name" value="ALOG_dom"/>
</dbReference>
<proteinExistence type="inferred from homology"/>
<organism evidence="10 11">
    <name type="scientific">Oryza sativa subsp. japonica</name>
    <name type="common">Rice</name>
    <dbReference type="NCBI Taxonomy" id="39947"/>
    <lineage>
        <taxon>Eukaryota</taxon>
        <taxon>Viridiplantae</taxon>
        <taxon>Streptophyta</taxon>
        <taxon>Embryophyta</taxon>
        <taxon>Tracheophyta</taxon>
        <taxon>Spermatophyta</taxon>
        <taxon>Magnoliopsida</taxon>
        <taxon>Liliopsida</taxon>
        <taxon>Poales</taxon>
        <taxon>Poaceae</taxon>
        <taxon>BOP clade</taxon>
        <taxon>Oryzoideae</taxon>
        <taxon>Oryzeae</taxon>
        <taxon>Oryzinae</taxon>
        <taxon>Oryza</taxon>
        <taxon>Oryza sativa</taxon>
    </lineage>
</organism>
<keyword evidence="7" id="KW-0539">Nucleus</keyword>
<dbReference type="PANTHER" id="PTHR31165">
    <property type="entry name" value="PROTEIN G1-LIKE2"/>
    <property type="match status" value="1"/>
</dbReference>
<keyword evidence="4" id="KW-0805">Transcription regulation</keyword>
<keyword evidence="5" id="KW-0238">DNA-binding</keyword>
<protein>
    <recommendedName>
        <fullName evidence="9">ALOG domain-containing protein</fullName>
    </recommendedName>
</protein>
<evidence type="ECO:0000256" key="1">
    <source>
        <dbReference type="ARBA" id="ARBA00004123"/>
    </source>
</evidence>
<evidence type="ECO:0000256" key="8">
    <source>
        <dbReference type="SAM" id="MobiDB-lite"/>
    </source>
</evidence>
<evidence type="ECO:0000313" key="10">
    <source>
        <dbReference type="EMBL" id="BAD54576.1"/>
    </source>
</evidence>
<feature type="compositionally biased region" description="Gly residues" evidence="8">
    <location>
        <begin position="137"/>
        <end position="148"/>
    </location>
</feature>
<keyword evidence="3" id="KW-0217">Developmental protein</keyword>
<comment type="subcellular location">
    <subcellularLocation>
        <location evidence="1">Nucleus</location>
    </subcellularLocation>
</comment>
<gene>
    <name evidence="10" type="primary">OJ1212_H09.17</name>
</gene>
<evidence type="ECO:0000256" key="2">
    <source>
        <dbReference type="ARBA" id="ARBA00010308"/>
    </source>
</evidence>
<feature type="compositionally biased region" description="Basic and acidic residues" evidence="8">
    <location>
        <begin position="65"/>
        <end position="74"/>
    </location>
</feature>
<evidence type="ECO:0000313" key="11">
    <source>
        <dbReference type="Proteomes" id="UP000000763"/>
    </source>
</evidence>
<reference evidence="11" key="2">
    <citation type="journal article" date="2008" name="Nucleic Acids Res.">
        <title>The rice annotation project database (RAP-DB): 2008 update.</title>
        <authorList>
            <consortium name="The rice annotation project (RAP)"/>
        </authorList>
    </citation>
    <scope>GENOME REANNOTATION</scope>
    <source>
        <strain evidence="11">cv. Nipponbare</strain>
    </source>
</reference>
<dbReference type="Pfam" id="PF04852">
    <property type="entry name" value="ALOG_dom"/>
    <property type="match status" value="1"/>
</dbReference>
<evidence type="ECO:0000256" key="4">
    <source>
        <dbReference type="ARBA" id="ARBA00023015"/>
    </source>
</evidence>
<dbReference type="Proteomes" id="UP000000763">
    <property type="component" value="Chromosome 6"/>
</dbReference>
<reference evidence="11" key="1">
    <citation type="journal article" date="2005" name="Nature">
        <title>The map-based sequence of the rice genome.</title>
        <authorList>
            <consortium name="International rice genome sequencing project (IRGSP)"/>
            <person name="Matsumoto T."/>
            <person name="Wu J."/>
            <person name="Kanamori H."/>
            <person name="Katayose Y."/>
            <person name="Fujisawa M."/>
            <person name="Namiki N."/>
            <person name="Mizuno H."/>
            <person name="Yamamoto K."/>
            <person name="Antonio B.A."/>
            <person name="Baba T."/>
            <person name="Sakata K."/>
            <person name="Nagamura Y."/>
            <person name="Aoki H."/>
            <person name="Arikawa K."/>
            <person name="Arita K."/>
            <person name="Bito T."/>
            <person name="Chiden Y."/>
            <person name="Fujitsuka N."/>
            <person name="Fukunaka R."/>
            <person name="Hamada M."/>
            <person name="Harada C."/>
            <person name="Hayashi A."/>
            <person name="Hijishita S."/>
            <person name="Honda M."/>
            <person name="Hosokawa S."/>
            <person name="Ichikawa Y."/>
            <person name="Idonuma A."/>
            <person name="Iijima M."/>
            <person name="Ikeda M."/>
            <person name="Ikeno M."/>
            <person name="Ito K."/>
            <person name="Ito S."/>
            <person name="Ito T."/>
            <person name="Ito Y."/>
            <person name="Ito Y."/>
            <person name="Iwabuchi A."/>
            <person name="Kamiya K."/>
            <person name="Karasawa W."/>
            <person name="Kurita K."/>
            <person name="Katagiri S."/>
            <person name="Kikuta A."/>
            <person name="Kobayashi H."/>
            <person name="Kobayashi N."/>
            <person name="Machita K."/>
            <person name="Maehara T."/>
            <person name="Masukawa M."/>
            <person name="Mizubayashi T."/>
            <person name="Mukai Y."/>
            <person name="Nagasaki H."/>
            <person name="Nagata Y."/>
            <person name="Naito S."/>
            <person name="Nakashima M."/>
            <person name="Nakama Y."/>
            <person name="Nakamichi Y."/>
            <person name="Nakamura M."/>
            <person name="Meguro A."/>
            <person name="Negishi M."/>
            <person name="Ohta I."/>
            <person name="Ohta T."/>
            <person name="Okamoto M."/>
            <person name="Ono N."/>
            <person name="Saji S."/>
            <person name="Sakaguchi M."/>
            <person name="Sakai K."/>
            <person name="Shibata M."/>
            <person name="Shimokawa T."/>
            <person name="Song J."/>
            <person name="Takazaki Y."/>
            <person name="Terasawa K."/>
            <person name="Tsugane M."/>
            <person name="Tsuji K."/>
            <person name="Ueda S."/>
            <person name="Waki K."/>
            <person name="Yamagata H."/>
            <person name="Yamamoto M."/>
            <person name="Yamamoto S."/>
            <person name="Yamane H."/>
            <person name="Yoshiki S."/>
            <person name="Yoshihara R."/>
            <person name="Yukawa K."/>
            <person name="Zhong H."/>
            <person name="Yano M."/>
            <person name="Yuan Q."/>
            <person name="Ouyang S."/>
            <person name="Liu J."/>
            <person name="Jones K.M."/>
            <person name="Gansberger K."/>
            <person name="Moffat K."/>
            <person name="Hill J."/>
            <person name="Bera J."/>
            <person name="Fadrosh D."/>
            <person name="Jin S."/>
            <person name="Johri S."/>
            <person name="Kim M."/>
            <person name="Overton L."/>
            <person name="Reardon M."/>
            <person name="Tsitrin T."/>
            <person name="Vuong H."/>
            <person name="Weaver B."/>
            <person name="Ciecko A."/>
            <person name="Tallon L."/>
            <person name="Jackson J."/>
            <person name="Pai G."/>
            <person name="Aken S.V."/>
            <person name="Utterback T."/>
            <person name="Reidmuller S."/>
            <person name="Feldblyum T."/>
            <person name="Hsiao J."/>
            <person name="Zismann V."/>
            <person name="Iobst S."/>
            <person name="de Vazeille A.R."/>
            <person name="Buell C.R."/>
            <person name="Ying K."/>
            <person name="Li Y."/>
            <person name="Lu T."/>
            <person name="Huang Y."/>
            <person name="Zhao Q."/>
            <person name="Feng Q."/>
            <person name="Zhang L."/>
            <person name="Zhu J."/>
            <person name="Weng Q."/>
            <person name="Mu J."/>
            <person name="Lu Y."/>
            <person name="Fan D."/>
            <person name="Liu Y."/>
            <person name="Guan J."/>
            <person name="Zhang Y."/>
            <person name="Yu S."/>
            <person name="Liu X."/>
            <person name="Zhang Y."/>
            <person name="Hong G."/>
            <person name="Han B."/>
            <person name="Choisne N."/>
            <person name="Demange N."/>
            <person name="Orjeda G."/>
            <person name="Samain S."/>
            <person name="Cattolico L."/>
            <person name="Pelletier E."/>
            <person name="Couloux A."/>
            <person name="Segurens B."/>
            <person name="Wincker P."/>
            <person name="D'Hont A."/>
            <person name="Scarpelli C."/>
            <person name="Weissenbach J."/>
            <person name="Salanoubat M."/>
            <person name="Quetier F."/>
            <person name="Yu Y."/>
            <person name="Kim H.R."/>
            <person name="Rambo T."/>
            <person name="Currie J."/>
            <person name="Collura K."/>
            <person name="Luo M."/>
            <person name="Yang T."/>
            <person name="Ammiraju J.S.S."/>
            <person name="Engler F."/>
            <person name="Soderlund C."/>
            <person name="Wing R.A."/>
            <person name="Palmer L.E."/>
            <person name="de la Bastide M."/>
            <person name="Spiegel L."/>
            <person name="Nascimento L."/>
            <person name="Zutavern T."/>
            <person name="O'Shaughnessy A."/>
            <person name="Dike S."/>
            <person name="Dedhia N."/>
            <person name="Preston R."/>
            <person name="Balija V."/>
            <person name="McCombie W.R."/>
            <person name="Chow T."/>
            <person name="Chen H."/>
            <person name="Chung M."/>
            <person name="Chen C."/>
            <person name="Shaw J."/>
            <person name="Wu H."/>
            <person name="Hsiao K."/>
            <person name="Chao Y."/>
            <person name="Chu M."/>
            <person name="Cheng C."/>
            <person name="Hour A."/>
            <person name="Lee P."/>
            <person name="Lin S."/>
            <person name="Lin Y."/>
            <person name="Liou J."/>
            <person name="Liu S."/>
            <person name="Hsing Y."/>
            <person name="Raghuvanshi S."/>
            <person name="Mohanty A."/>
            <person name="Bharti A.K."/>
            <person name="Gaur A."/>
            <person name="Gupta V."/>
            <person name="Kumar D."/>
            <person name="Ravi V."/>
            <person name="Vij S."/>
            <person name="Kapur A."/>
            <person name="Khurana P."/>
            <person name="Khurana P."/>
            <person name="Khurana J.P."/>
            <person name="Tyagi A.K."/>
            <person name="Gaikwad K."/>
            <person name="Singh A."/>
            <person name="Dalal V."/>
            <person name="Srivastava S."/>
            <person name="Dixit A."/>
            <person name="Pal A.K."/>
            <person name="Ghazi I.A."/>
            <person name="Yadav M."/>
            <person name="Pandit A."/>
            <person name="Bhargava A."/>
            <person name="Sureshbabu K."/>
            <person name="Batra K."/>
            <person name="Sharma T.R."/>
            <person name="Mohapatra T."/>
            <person name="Singh N.K."/>
            <person name="Messing J."/>
            <person name="Nelson A.B."/>
            <person name="Fuks G."/>
            <person name="Kavchok S."/>
            <person name="Keizer G."/>
            <person name="Linton E."/>
            <person name="Llaca V."/>
            <person name="Song R."/>
            <person name="Tanyolac B."/>
            <person name="Young S."/>
            <person name="Ho-Il K."/>
            <person name="Hahn J.H."/>
            <person name="Sangsakoo G."/>
            <person name="Vanavichit A."/>
            <person name="de Mattos Luiz.A.T."/>
            <person name="Zimmer P.D."/>
            <person name="Malone G."/>
            <person name="Dellagostin O."/>
            <person name="de Oliveira A.C."/>
            <person name="Bevan M."/>
            <person name="Bancroft I."/>
            <person name="Minx P."/>
            <person name="Cordum H."/>
            <person name="Wilson R."/>
            <person name="Cheng Z."/>
            <person name="Jin W."/>
            <person name="Jiang J."/>
            <person name="Leong S.A."/>
            <person name="Iwama H."/>
            <person name="Gojobori T."/>
            <person name="Itoh T."/>
            <person name="Niimura Y."/>
            <person name="Fujii Y."/>
            <person name="Habara T."/>
            <person name="Sakai H."/>
            <person name="Sato Y."/>
            <person name="Wilson G."/>
            <person name="Kumar K."/>
            <person name="McCouch S."/>
            <person name="Juretic N."/>
            <person name="Hoen D."/>
            <person name="Wright S."/>
            <person name="Bruskiewich R."/>
            <person name="Bureau T."/>
            <person name="Miyao A."/>
            <person name="Hirochika H."/>
            <person name="Nishikawa T."/>
            <person name="Kadowaki K."/>
            <person name="Sugiura M."/>
            <person name="Burr B."/>
            <person name="Sasaki T."/>
        </authorList>
    </citation>
    <scope>NUCLEOTIDE SEQUENCE [LARGE SCALE GENOMIC DNA]</scope>
    <source>
        <strain evidence="11">cv. Nipponbare</strain>
    </source>
</reference>
<accession>Q5Z5W9</accession>
<name>Q5Z5W9_ORYSJ</name>
<evidence type="ECO:0000256" key="3">
    <source>
        <dbReference type="ARBA" id="ARBA00022473"/>
    </source>
</evidence>
<evidence type="ECO:0000256" key="5">
    <source>
        <dbReference type="ARBA" id="ARBA00023125"/>
    </source>
</evidence>
<feature type="domain" description="ALOG" evidence="9">
    <location>
        <begin position="82"/>
        <end position="223"/>
    </location>
</feature>
<dbReference type="EMBL" id="AP005466">
    <property type="protein sequence ID" value="BAD54576.1"/>
    <property type="molecule type" value="Genomic_DNA"/>
</dbReference>
<sequence>MPGALSRANCKVCGSGELRGHRATATEGATAAICWGGGGDLRGRGGDDLRGDGGGVKQSPAEAPLVEKERRRAEGAASSGGCTERKEWRLLDDDEEEQRRPRTLPKPTFGGKHSINVSVLGRGGIGRGGDGEDGGRRSGVGGGGGGQACGRRSHPSLPAPCPCLLREAWGSLDALVGRLHAAFEEHGGHPEANPFRARAVRLYLREVRDSQAKEPTHLVFLLSGRRRCHLPGEPSR</sequence>